<evidence type="ECO:0000313" key="2">
    <source>
        <dbReference type="Proteomes" id="UP000499080"/>
    </source>
</evidence>
<organism evidence="1 2">
    <name type="scientific">Araneus ventricosus</name>
    <name type="common">Orbweaver spider</name>
    <name type="synonym">Epeira ventricosa</name>
    <dbReference type="NCBI Taxonomy" id="182803"/>
    <lineage>
        <taxon>Eukaryota</taxon>
        <taxon>Metazoa</taxon>
        <taxon>Ecdysozoa</taxon>
        <taxon>Arthropoda</taxon>
        <taxon>Chelicerata</taxon>
        <taxon>Arachnida</taxon>
        <taxon>Araneae</taxon>
        <taxon>Araneomorphae</taxon>
        <taxon>Entelegynae</taxon>
        <taxon>Araneoidea</taxon>
        <taxon>Araneidae</taxon>
        <taxon>Araneus</taxon>
    </lineage>
</organism>
<comment type="caution">
    <text evidence="1">The sequence shown here is derived from an EMBL/GenBank/DDBJ whole genome shotgun (WGS) entry which is preliminary data.</text>
</comment>
<name>A0A4Y2K4C9_ARAVE</name>
<accession>A0A4Y2K4C9</accession>
<protein>
    <submittedName>
        <fullName evidence="1">Uncharacterized protein</fullName>
    </submittedName>
</protein>
<sequence length="38" mass="4204">MQWRKKSLGIGSLEAKGVVEAERISASSDVGWVNTQWV</sequence>
<gene>
    <name evidence="1" type="ORF">AVEN_234168_1</name>
</gene>
<keyword evidence="2" id="KW-1185">Reference proteome</keyword>
<feature type="non-terminal residue" evidence="1">
    <location>
        <position position="38"/>
    </location>
</feature>
<proteinExistence type="predicted"/>
<dbReference type="EMBL" id="BGPR01113157">
    <property type="protein sequence ID" value="GBM97231.1"/>
    <property type="molecule type" value="Genomic_DNA"/>
</dbReference>
<dbReference type="Proteomes" id="UP000499080">
    <property type="component" value="Unassembled WGS sequence"/>
</dbReference>
<reference evidence="1 2" key="1">
    <citation type="journal article" date="2019" name="Sci. Rep.">
        <title>Orb-weaving spider Araneus ventricosus genome elucidates the spidroin gene catalogue.</title>
        <authorList>
            <person name="Kono N."/>
            <person name="Nakamura H."/>
            <person name="Ohtoshi R."/>
            <person name="Moran D.A.P."/>
            <person name="Shinohara A."/>
            <person name="Yoshida Y."/>
            <person name="Fujiwara M."/>
            <person name="Mori M."/>
            <person name="Tomita M."/>
            <person name="Arakawa K."/>
        </authorList>
    </citation>
    <scope>NUCLEOTIDE SEQUENCE [LARGE SCALE GENOMIC DNA]</scope>
</reference>
<dbReference type="AlphaFoldDB" id="A0A4Y2K4C9"/>
<evidence type="ECO:0000313" key="1">
    <source>
        <dbReference type="EMBL" id="GBM97231.1"/>
    </source>
</evidence>